<comment type="similarity">
    <text evidence="1 5">Belongs to the universal ribosomal protein uL29 family.</text>
</comment>
<dbReference type="EMBL" id="PFWT01000007">
    <property type="protein sequence ID" value="PJA46835.1"/>
    <property type="molecule type" value="Genomic_DNA"/>
</dbReference>
<protein>
    <recommendedName>
        <fullName evidence="4 5">Large ribosomal subunit protein uL29</fullName>
    </recommendedName>
</protein>
<organism evidence="6 7">
    <name type="scientific">Candidatus Uhrbacteria bacterium CG_4_9_14_3_um_filter_41_35</name>
    <dbReference type="NCBI Taxonomy" id="1975034"/>
    <lineage>
        <taxon>Bacteria</taxon>
        <taxon>Candidatus Uhriibacteriota</taxon>
    </lineage>
</organism>
<dbReference type="GO" id="GO:0005840">
    <property type="term" value="C:ribosome"/>
    <property type="evidence" value="ECO:0007669"/>
    <property type="project" value="UniProtKB-KW"/>
</dbReference>
<evidence type="ECO:0000313" key="6">
    <source>
        <dbReference type="EMBL" id="PJA46835.1"/>
    </source>
</evidence>
<dbReference type="GO" id="GO:0006412">
    <property type="term" value="P:translation"/>
    <property type="evidence" value="ECO:0007669"/>
    <property type="project" value="UniProtKB-UniRule"/>
</dbReference>
<dbReference type="GO" id="GO:0003735">
    <property type="term" value="F:structural constituent of ribosome"/>
    <property type="evidence" value="ECO:0007669"/>
    <property type="project" value="InterPro"/>
</dbReference>
<evidence type="ECO:0000256" key="5">
    <source>
        <dbReference type="HAMAP-Rule" id="MF_00374"/>
    </source>
</evidence>
<sequence length="72" mass="8125">MEYKELETKGVNELTKMLSEERGNLYDLQLKVSINQLKNVRALRNSKKTIAKLQTAIASASGKTDSKEEVIK</sequence>
<keyword evidence="3 5" id="KW-0687">Ribonucleoprotein</keyword>
<dbReference type="AlphaFoldDB" id="A0A2M7XG59"/>
<evidence type="ECO:0000256" key="4">
    <source>
        <dbReference type="ARBA" id="ARBA00035204"/>
    </source>
</evidence>
<dbReference type="HAMAP" id="MF_00374">
    <property type="entry name" value="Ribosomal_uL29"/>
    <property type="match status" value="1"/>
</dbReference>
<dbReference type="InterPro" id="IPR036049">
    <property type="entry name" value="Ribosomal_uL29_sf"/>
</dbReference>
<dbReference type="Pfam" id="PF00831">
    <property type="entry name" value="Ribosomal_L29"/>
    <property type="match status" value="1"/>
</dbReference>
<dbReference type="NCBIfam" id="TIGR00012">
    <property type="entry name" value="L29"/>
    <property type="match status" value="1"/>
</dbReference>
<evidence type="ECO:0000256" key="3">
    <source>
        <dbReference type="ARBA" id="ARBA00023274"/>
    </source>
</evidence>
<name>A0A2M7XG59_9BACT</name>
<dbReference type="InterPro" id="IPR001854">
    <property type="entry name" value="Ribosomal_uL29"/>
</dbReference>
<evidence type="ECO:0000313" key="7">
    <source>
        <dbReference type="Proteomes" id="UP000231263"/>
    </source>
</evidence>
<reference evidence="7" key="1">
    <citation type="submission" date="2017-09" db="EMBL/GenBank/DDBJ databases">
        <title>Depth-based differentiation of microbial function through sediment-hosted aquifers and enrichment of novel symbionts in the deep terrestrial subsurface.</title>
        <authorList>
            <person name="Probst A.J."/>
            <person name="Ladd B."/>
            <person name="Jarett J.K."/>
            <person name="Geller-Mcgrath D.E."/>
            <person name="Sieber C.M.K."/>
            <person name="Emerson J.B."/>
            <person name="Anantharaman K."/>
            <person name="Thomas B.C."/>
            <person name="Malmstrom R."/>
            <person name="Stieglmeier M."/>
            <person name="Klingl A."/>
            <person name="Woyke T."/>
            <person name="Ryan C.M."/>
            <person name="Banfield J.F."/>
        </authorList>
    </citation>
    <scope>NUCLEOTIDE SEQUENCE [LARGE SCALE GENOMIC DNA]</scope>
</reference>
<comment type="caution">
    <text evidence="6">The sequence shown here is derived from an EMBL/GenBank/DDBJ whole genome shotgun (WGS) entry which is preliminary data.</text>
</comment>
<proteinExistence type="inferred from homology"/>
<gene>
    <name evidence="5 6" type="primary">rpmC</name>
    <name evidence="6" type="ORF">CO173_01270</name>
</gene>
<dbReference type="SUPFAM" id="SSF46561">
    <property type="entry name" value="Ribosomal protein L29 (L29p)"/>
    <property type="match status" value="1"/>
</dbReference>
<keyword evidence="2 5" id="KW-0689">Ribosomal protein</keyword>
<evidence type="ECO:0000256" key="2">
    <source>
        <dbReference type="ARBA" id="ARBA00022980"/>
    </source>
</evidence>
<dbReference type="GO" id="GO:1990904">
    <property type="term" value="C:ribonucleoprotein complex"/>
    <property type="evidence" value="ECO:0007669"/>
    <property type="project" value="UniProtKB-KW"/>
</dbReference>
<dbReference type="Proteomes" id="UP000231263">
    <property type="component" value="Unassembled WGS sequence"/>
</dbReference>
<evidence type="ECO:0000256" key="1">
    <source>
        <dbReference type="ARBA" id="ARBA00009254"/>
    </source>
</evidence>
<accession>A0A2M7XG59</accession>
<dbReference type="Gene3D" id="1.10.287.310">
    <property type="match status" value="1"/>
</dbReference>